<dbReference type="Pfam" id="PF00696">
    <property type="entry name" value="AA_kinase"/>
    <property type="match status" value="1"/>
</dbReference>
<dbReference type="GO" id="GO:0005524">
    <property type="term" value="F:ATP binding"/>
    <property type="evidence" value="ECO:0007669"/>
    <property type="project" value="UniProtKB-KW"/>
</dbReference>
<keyword evidence="4" id="KW-0067">ATP-binding</keyword>
<evidence type="ECO:0000256" key="3">
    <source>
        <dbReference type="ARBA" id="ARBA00022777"/>
    </source>
</evidence>
<feature type="domain" description="Aspartate/glutamate/uridylate kinase" evidence="5">
    <location>
        <begin position="22"/>
        <end position="252"/>
    </location>
</feature>
<proteinExistence type="predicted"/>
<dbReference type="Gene3D" id="3.40.1160.10">
    <property type="entry name" value="Acetylglutamate kinase-like"/>
    <property type="match status" value="1"/>
</dbReference>
<dbReference type="PANTHER" id="PTHR43654">
    <property type="entry name" value="GLUTAMATE 5-KINASE"/>
    <property type="match status" value="1"/>
</dbReference>
<dbReference type="SUPFAM" id="SSF53633">
    <property type="entry name" value="Carbamate kinase-like"/>
    <property type="match status" value="1"/>
</dbReference>
<dbReference type="GO" id="GO:0004349">
    <property type="term" value="F:glutamate 5-kinase activity"/>
    <property type="evidence" value="ECO:0007669"/>
    <property type="project" value="TreeGrafter"/>
</dbReference>
<keyword evidence="2" id="KW-0547">Nucleotide-binding</keyword>
<dbReference type="PANTHER" id="PTHR43654:SF1">
    <property type="entry name" value="ISOPENTENYL PHOSPHATE KINASE"/>
    <property type="match status" value="1"/>
</dbReference>
<name>A0A561EIE7_9ACTN</name>
<dbReference type="OrthoDB" id="3685575at2"/>
<protein>
    <submittedName>
        <fullName evidence="6">Isopentenyl phosphate kinase</fullName>
    </submittedName>
</protein>
<dbReference type="InterPro" id="IPR036393">
    <property type="entry name" value="AceGlu_kinase-like_sf"/>
</dbReference>
<keyword evidence="1" id="KW-0808">Transferase</keyword>
<comment type="caution">
    <text evidence="6">The sequence shown here is derived from an EMBL/GenBank/DDBJ whole genome shotgun (WGS) entry which is preliminary data.</text>
</comment>
<accession>A0A561EIE7</accession>
<dbReference type="RefSeq" id="WP_145786810.1">
    <property type="nucleotide sequence ID" value="NZ_BAAABR010000014.1"/>
</dbReference>
<evidence type="ECO:0000256" key="2">
    <source>
        <dbReference type="ARBA" id="ARBA00022741"/>
    </source>
</evidence>
<evidence type="ECO:0000256" key="1">
    <source>
        <dbReference type="ARBA" id="ARBA00022679"/>
    </source>
</evidence>
<dbReference type="Proteomes" id="UP000318416">
    <property type="component" value="Unassembled WGS sequence"/>
</dbReference>
<gene>
    <name evidence="6" type="ORF">FB465_0282</name>
</gene>
<organism evidence="6 7">
    <name type="scientific">Kitasatospora atroaurantiaca</name>
    <dbReference type="NCBI Taxonomy" id="285545"/>
    <lineage>
        <taxon>Bacteria</taxon>
        <taxon>Bacillati</taxon>
        <taxon>Actinomycetota</taxon>
        <taxon>Actinomycetes</taxon>
        <taxon>Kitasatosporales</taxon>
        <taxon>Streptomycetaceae</taxon>
        <taxon>Kitasatospora</taxon>
    </lineage>
</organism>
<evidence type="ECO:0000313" key="6">
    <source>
        <dbReference type="EMBL" id="TWE15389.1"/>
    </source>
</evidence>
<sequence length="287" mass="30259">MSPTVTVPAGPAAPTRPGEPRLLVLKIGGSVLSDKQDTGETDFDAIGAFAGQVADLIAEYPGRVVLVTGGGALCHPVGLRIKADRQDPYAAVALTEPAFTMRWAWTARLRERGVRAVPLQVTAMFGERADGSTITETGVVRRLLAEGALPVLSSDCVVTSVGTLRILSSDEVPALMVAEEFGPVRIVTLTDVPGILTGGPGSPVLRHLDPDDLAVAERLFWPTDAWDATGAMAGKVEALAEHARRGAECVIARGDRAAGSLRHLFAPMAEWPADTPFTLISRPWSPS</sequence>
<evidence type="ECO:0000256" key="4">
    <source>
        <dbReference type="ARBA" id="ARBA00022840"/>
    </source>
</evidence>
<dbReference type="EMBL" id="VIVR01000001">
    <property type="protein sequence ID" value="TWE15389.1"/>
    <property type="molecule type" value="Genomic_DNA"/>
</dbReference>
<evidence type="ECO:0000259" key="5">
    <source>
        <dbReference type="Pfam" id="PF00696"/>
    </source>
</evidence>
<dbReference type="InterPro" id="IPR001048">
    <property type="entry name" value="Asp/Glu/Uridylate_kinase"/>
</dbReference>
<dbReference type="GO" id="GO:0005829">
    <property type="term" value="C:cytosol"/>
    <property type="evidence" value="ECO:0007669"/>
    <property type="project" value="TreeGrafter"/>
</dbReference>
<evidence type="ECO:0000313" key="7">
    <source>
        <dbReference type="Proteomes" id="UP000318416"/>
    </source>
</evidence>
<keyword evidence="7" id="KW-1185">Reference proteome</keyword>
<reference evidence="6 7" key="1">
    <citation type="submission" date="2019-06" db="EMBL/GenBank/DDBJ databases">
        <title>Sequencing the genomes of 1000 actinobacteria strains.</title>
        <authorList>
            <person name="Klenk H.-P."/>
        </authorList>
    </citation>
    <scope>NUCLEOTIDE SEQUENCE [LARGE SCALE GENOMIC DNA]</scope>
    <source>
        <strain evidence="6 7">DSM 41649</strain>
    </source>
</reference>
<dbReference type="AlphaFoldDB" id="A0A561EIE7"/>
<keyword evidence="3 6" id="KW-0418">Kinase</keyword>